<protein>
    <submittedName>
        <fullName evidence="1">Uncharacterized protein</fullName>
    </submittedName>
</protein>
<reference evidence="1" key="1">
    <citation type="submission" date="2019-10" db="EMBL/GenBank/DDBJ databases">
        <authorList>
            <consortium name="DOE Joint Genome Institute"/>
            <person name="Kuo A."/>
            <person name="Miyauchi S."/>
            <person name="Kiss E."/>
            <person name="Drula E."/>
            <person name="Kohler A."/>
            <person name="Sanchez-Garcia M."/>
            <person name="Andreopoulos B."/>
            <person name="Barry K.W."/>
            <person name="Bonito G."/>
            <person name="Buee M."/>
            <person name="Carver A."/>
            <person name="Chen C."/>
            <person name="Cichocki N."/>
            <person name="Clum A."/>
            <person name="Culley D."/>
            <person name="Crous P.W."/>
            <person name="Fauchery L."/>
            <person name="Girlanda M."/>
            <person name="Hayes R."/>
            <person name="Keri Z."/>
            <person name="Labutti K."/>
            <person name="Lipzen A."/>
            <person name="Lombard V."/>
            <person name="Magnuson J."/>
            <person name="Maillard F."/>
            <person name="Morin E."/>
            <person name="Murat C."/>
            <person name="Nolan M."/>
            <person name="Ohm R."/>
            <person name="Pangilinan J."/>
            <person name="Pereira M."/>
            <person name="Perotto S."/>
            <person name="Peter M."/>
            <person name="Riley R."/>
            <person name="Sitrit Y."/>
            <person name="Stielow B."/>
            <person name="Szollosi G."/>
            <person name="Zifcakova L."/>
            <person name="Stursova M."/>
            <person name="Spatafora J.W."/>
            <person name="Tedersoo L."/>
            <person name="Vaario L.-M."/>
            <person name="Yamada A."/>
            <person name="Yan M."/>
            <person name="Wang P."/>
            <person name="Xu J."/>
            <person name="Bruns T."/>
            <person name="Baldrian P."/>
            <person name="Vilgalys R."/>
            <person name="Henrissat B."/>
            <person name="Grigoriev I.V."/>
            <person name="Hibbett D."/>
            <person name="Nagy L.G."/>
            <person name="Martin F.M."/>
        </authorList>
    </citation>
    <scope>NUCLEOTIDE SEQUENCE</scope>
    <source>
        <strain evidence="1">P2</strain>
    </source>
</reference>
<name>A0ACB6ZT14_THEGA</name>
<comment type="caution">
    <text evidence="1">The sequence shown here is derived from an EMBL/GenBank/DDBJ whole genome shotgun (WGS) entry which is preliminary data.</text>
</comment>
<dbReference type="Proteomes" id="UP000886501">
    <property type="component" value="Unassembled WGS sequence"/>
</dbReference>
<gene>
    <name evidence="1" type="ORF">BDM02DRAFT_3153710</name>
</gene>
<reference evidence="1" key="2">
    <citation type="journal article" date="2020" name="Nat. Commun.">
        <title>Large-scale genome sequencing of mycorrhizal fungi provides insights into the early evolution of symbiotic traits.</title>
        <authorList>
            <person name="Miyauchi S."/>
            <person name="Kiss E."/>
            <person name="Kuo A."/>
            <person name="Drula E."/>
            <person name="Kohler A."/>
            <person name="Sanchez-Garcia M."/>
            <person name="Morin E."/>
            <person name="Andreopoulos B."/>
            <person name="Barry K.W."/>
            <person name="Bonito G."/>
            <person name="Buee M."/>
            <person name="Carver A."/>
            <person name="Chen C."/>
            <person name="Cichocki N."/>
            <person name="Clum A."/>
            <person name="Culley D."/>
            <person name="Crous P.W."/>
            <person name="Fauchery L."/>
            <person name="Girlanda M."/>
            <person name="Hayes R.D."/>
            <person name="Keri Z."/>
            <person name="LaButti K."/>
            <person name="Lipzen A."/>
            <person name="Lombard V."/>
            <person name="Magnuson J."/>
            <person name="Maillard F."/>
            <person name="Murat C."/>
            <person name="Nolan M."/>
            <person name="Ohm R.A."/>
            <person name="Pangilinan J."/>
            <person name="Pereira M.F."/>
            <person name="Perotto S."/>
            <person name="Peter M."/>
            <person name="Pfister S."/>
            <person name="Riley R."/>
            <person name="Sitrit Y."/>
            <person name="Stielow J.B."/>
            <person name="Szollosi G."/>
            <person name="Zifcakova L."/>
            <person name="Stursova M."/>
            <person name="Spatafora J.W."/>
            <person name="Tedersoo L."/>
            <person name="Vaario L.M."/>
            <person name="Yamada A."/>
            <person name="Yan M."/>
            <person name="Wang P."/>
            <person name="Xu J."/>
            <person name="Bruns T."/>
            <person name="Baldrian P."/>
            <person name="Vilgalys R."/>
            <person name="Dunand C."/>
            <person name="Henrissat B."/>
            <person name="Grigoriev I.V."/>
            <person name="Hibbett D."/>
            <person name="Nagy L.G."/>
            <person name="Martin F.M."/>
        </authorList>
    </citation>
    <scope>NUCLEOTIDE SEQUENCE</scope>
    <source>
        <strain evidence="1">P2</strain>
    </source>
</reference>
<sequence length="1027" mass="116499">MTESPPLMHPRPIVGKAPPERPLNVKDALSYLNAVKVQFQHKPDVYNLFLDIMKDFKGQLIDTPGVIQRVAHLFHGHPLLISEFNTFLPYGYQITVMQDPKVRNAHCVRVATPGGNVTDTTIVRTPSVPLIEDIQPALDYVQKIKTRFVDEPERYRKFLDILSTRNDPVLMEKEGDVMLRVHKLLHDAPDLMNGLWEFLGEDPIPIEELEASVEPKGSKPKQEPQNLPQKRKRKDKEREKDGSGKAGSSKRHKSKREDPRMRPPEVPYDENNFFERVRRHLDNQTTHNEFLKLINLFTQEFIDSARLLKEARTYLGEGELMMQLKAILGWDERRELYAIEDHFWPASGNDQHKIRRPRSGTSIGSYVRLPASETNVTCSGRDAMCKSVLNDEWVSRPSFASEDSGFMAHKKNIYEEALHRSEEERHEYDFHIEAIVKTIGLLEPINNKISQLNPEDRGQFKLKPNFGGAGKSIHHRVIRKIYGREAGEEVIRAMQDSPAVSIPVVLARLKQKEEEWKRAQREWNKVWREVDARNYYKSLDHQGIVFKASDKKATTPKAFINQIEAARAEQVAKRAAYIDPLFARVSPTHQLEFTVEDVSVLQDTLKLVFSFLDRTTGQLSPGERKRVEGFLRTFVPIFFKLDTTTFNFAFTAMEPEEISDDIGSGSEEEAANNSKSGKGRKGGNGSGGGDLRKKLLNDQAKAKSKGRAGPSQPTATPSADAQAQSPGQDTVGSPLFCNTTFYVLLRLLEASVSLIPSLLYSRLSIFKTLGAKLAKAGPRKTNPAAAAGIGLSADDERFADAAHFYEFLLESCEKLFDNEIEVPLFEDQMRFMFGPREAYKIFTVDKVIGSIIKQVQTIFTDAKSQDLYNLFKKEGQQPSDEGHYREASGQILGDSEHLFRIEILPHLNVFTVQLLGKDDPSQEDPEIYIDRWRSYITSYTSETPTKGLAESKIKPPFLRRNRAITPDHPVPAVIAGNALEMKICVRTYRIFYVSNTVDFFYKPSPPSLAGIPRRSKGVWFEKLKAES</sequence>
<dbReference type="EMBL" id="MU117968">
    <property type="protein sequence ID" value="KAF9652603.1"/>
    <property type="molecule type" value="Genomic_DNA"/>
</dbReference>
<organism evidence="1 2">
    <name type="scientific">Thelephora ganbajun</name>
    <name type="common">Ganba fungus</name>
    <dbReference type="NCBI Taxonomy" id="370292"/>
    <lineage>
        <taxon>Eukaryota</taxon>
        <taxon>Fungi</taxon>
        <taxon>Dikarya</taxon>
        <taxon>Basidiomycota</taxon>
        <taxon>Agaricomycotina</taxon>
        <taxon>Agaricomycetes</taxon>
        <taxon>Thelephorales</taxon>
        <taxon>Thelephoraceae</taxon>
        <taxon>Thelephora</taxon>
    </lineage>
</organism>
<evidence type="ECO:0000313" key="2">
    <source>
        <dbReference type="Proteomes" id="UP000886501"/>
    </source>
</evidence>
<keyword evidence="2" id="KW-1185">Reference proteome</keyword>
<evidence type="ECO:0000313" key="1">
    <source>
        <dbReference type="EMBL" id="KAF9652603.1"/>
    </source>
</evidence>
<proteinExistence type="predicted"/>
<accession>A0ACB6ZT14</accession>